<dbReference type="GO" id="GO:0006313">
    <property type="term" value="P:DNA transposition"/>
    <property type="evidence" value="ECO:0007669"/>
    <property type="project" value="InterPro"/>
</dbReference>
<evidence type="ECO:0000259" key="1">
    <source>
        <dbReference type="SMART" id="SM01321"/>
    </source>
</evidence>
<organism evidence="2 3">
    <name type="scientific">Desulfosoma caldarium</name>
    <dbReference type="NCBI Taxonomy" id="610254"/>
    <lineage>
        <taxon>Bacteria</taxon>
        <taxon>Pseudomonadati</taxon>
        <taxon>Thermodesulfobacteriota</taxon>
        <taxon>Syntrophobacteria</taxon>
        <taxon>Syntrophobacterales</taxon>
        <taxon>Syntrophobacteraceae</taxon>
        <taxon>Desulfosoma</taxon>
    </lineage>
</organism>
<feature type="domain" description="Transposase IS200-like" evidence="1">
    <location>
        <begin position="9"/>
        <end position="123"/>
    </location>
</feature>
<comment type="caution">
    <text evidence="2">The sequence shown here is derived from an EMBL/GenBank/DDBJ whole genome shotgun (WGS) entry which is preliminary data.</text>
</comment>
<dbReference type="InterPro" id="IPR036515">
    <property type="entry name" value="Transposase_17_sf"/>
</dbReference>
<dbReference type="SMART" id="SM01321">
    <property type="entry name" value="Y1_Tnp"/>
    <property type="match status" value="1"/>
</dbReference>
<protein>
    <submittedName>
        <fullName evidence="2">REP element-mobilizing transposase RayT</fullName>
    </submittedName>
</protein>
<dbReference type="NCBIfam" id="NF047646">
    <property type="entry name" value="REP_Tyr_transpos"/>
    <property type="match status" value="1"/>
</dbReference>
<evidence type="ECO:0000313" key="3">
    <source>
        <dbReference type="Proteomes" id="UP000276223"/>
    </source>
</evidence>
<proteinExistence type="predicted"/>
<dbReference type="PANTHER" id="PTHR34322">
    <property type="entry name" value="TRANSPOSASE, Y1_TNP DOMAIN-CONTAINING"/>
    <property type="match status" value="1"/>
</dbReference>
<gene>
    <name evidence="2" type="ORF">EDC27_0435</name>
</gene>
<dbReference type="GO" id="GO:0004803">
    <property type="term" value="F:transposase activity"/>
    <property type="evidence" value="ECO:0007669"/>
    <property type="project" value="InterPro"/>
</dbReference>
<evidence type="ECO:0000313" key="2">
    <source>
        <dbReference type="EMBL" id="ROR03176.1"/>
    </source>
</evidence>
<dbReference type="SUPFAM" id="SSF143422">
    <property type="entry name" value="Transposase IS200-like"/>
    <property type="match status" value="1"/>
</dbReference>
<dbReference type="RefSeq" id="WP_123288968.1">
    <property type="nucleotide sequence ID" value="NZ_RJVA01000009.1"/>
</dbReference>
<dbReference type="GO" id="GO:0003677">
    <property type="term" value="F:DNA binding"/>
    <property type="evidence" value="ECO:0007669"/>
    <property type="project" value="InterPro"/>
</dbReference>
<keyword evidence="3" id="KW-1185">Reference proteome</keyword>
<dbReference type="Pfam" id="PF01797">
    <property type="entry name" value="Y1_Tnp"/>
    <property type="match status" value="1"/>
</dbReference>
<dbReference type="OrthoDB" id="9800147at2"/>
<dbReference type="InterPro" id="IPR002686">
    <property type="entry name" value="Transposase_17"/>
</dbReference>
<dbReference type="AlphaFoldDB" id="A0A3N1VK37"/>
<dbReference type="Gene3D" id="3.30.70.1290">
    <property type="entry name" value="Transposase IS200-like"/>
    <property type="match status" value="1"/>
</dbReference>
<dbReference type="EMBL" id="RJVA01000009">
    <property type="protein sequence ID" value="ROR03176.1"/>
    <property type="molecule type" value="Genomic_DNA"/>
</dbReference>
<sequence length="286" mass="33028">MARPLRVEFEGAVYHVTSRGNAQQDIFLDKEDRSRFLEILADSVARYTWICHAYCLMTNHYHLIIETPQANLSRGMQRLNGVYTQWFNRRHRRVGHLFQGRFKAILVEKESHLLELTRYVVLNPVRAGLVRTVQSWPWSSYQATSGQIEVPEFLTVDWILSQFGPDRARAVRAYRRFVSQGKGGNVWKELRAGAFLGTAGFVEQLAPLLSQKPLDPELRKKERFAARPSLEELFSGISDEATRNERICQAVRTYQYKLREVGDFLGLHFSTISVIAKRASQVKNQK</sequence>
<dbReference type="PANTHER" id="PTHR34322:SF2">
    <property type="entry name" value="TRANSPOSASE IS200-LIKE DOMAIN-CONTAINING PROTEIN"/>
    <property type="match status" value="1"/>
</dbReference>
<accession>A0A3N1VK37</accession>
<name>A0A3N1VK37_9BACT</name>
<dbReference type="Proteomes" id="UP000276223">
    <property type="component" value="Unassembled WGS sequence"/>
</dbReference>
<reference evidence="2 3" key="1">
    <citation type="submission" date="2018-11" db="EMBL/GenBank/DDBJ databases">
        <title>Genomic Encyclopedia of Type Strains, Phase IV (KMG-IV): sequencing the most valuable type-strain genomes for metagenomic binning, comparative biology and taxonomic classification.</title>
        <authorList>
            <person name="Goeker M."/>
        </authorList>
    </citation>
    <scope>NUCLEOTIDE SEQUENCE [LARGE SCALE GENOMIC DNA]</scope>
    <source>
        <strain evidence="2 3">DSM 22027</strain>
    </source>
</reference>